<keyword evidence="2" id="KW-0479">Metal-binding</keyword>
<keyword evidence="7" id="KW-1185">Reference proteome</keyword>
<gene>
    <name evidence="6" type="ORF">CPELLU_LOCUS20975</name>
</gene>
<reference evidence="6" key="1">
    <citation type="submission" date="2021-06" db="EMBL/GenBank/DDBJ databases">
        <authorList>
            <person name="Kallberg Y."/>
            <person name="Tangrot J."/>
            <person name="Rosling A."/>
        </authorList>
    </citation>
    <scope>NUCLEOTIDE SEQUENCE</scope>
    <source>
        <strain evidence="6">FL966</strain>
    </source>
</reference>
<comment type="subcellular location">
    <subcellularLocation>
        <location evidence="1">Nucleus</location>
    </subcellularLocation>
</comment>
<evidence type="ECO:0000313" key="6">
    <source>
        <dbReference type="EMBL" id="CAG8833435.1"/>
    </source>
</evidence>
<evidence type="ECO:0000256" key="3">
    <source>
        <dbReference type="ARBA" id="ARBA00022771"/>
    </source>
</evidence>
<dbReference type="GO" id="GO:0005634">
    <property type="term" value="C:nucleus"/>
    <property type="evidence" value="ECO:0007669"/>
    <property type="project" value="UniProtKB-SubCell"/>
</dbReference>
<evidence type="ECO:0000256" key="1">
    <source>
        <dbReference type="ARBA" id="ARBA00004123"/>
    </source>
</evidence>
<dbReference type="Proteomes" id="UP000789759">
    <property type="component" value="Unassembled WGS sequence"/>
</dbReference>
<evidence type="ECO:0000256" key="2">
    <source>
        <dbReference type="ARBA" id="ARBA00022723"/>
    </source>
</evidence>
<keyword evidence="3" id="KW-0863">Zinc-finger</keyword>
<dbReference type="PANTHER" id="PTHR46481">
    <property type="entry name" value="ZINC FINGER BED DOMAIN-CONTAINING PROTEIN 4"/>
    <property type="match status" value="1"/>
</dbReference>
<dbReference type="AlphaFoldDB" id="A0A9N9KKT2"/>
<evidence type="ECO:0000256" key="4">
    <source>
        <dbReference type="ARBA" id="ARBA00022833"/>
    </source>
</evidence>
<dbReference type="EMBL" id="CAJVQA010070907">
    <property type="protein sequence ID" value="CAG8833435.1"/>
    <property type="molecule type" value="Genomic_DNA"/>
</dbReference>
<feature type="non-terminal residue" evidence="6">
    <location>
        <position position="242"/>
    </location>
</feature>
<comment type="caution">
    <text evidence="6">The sequence shown here is derived from an EMBL/GenBank/DDBJ whole genome shotgun (WGS) entry which is preliminary data.</text>
</comment>
<proteinExistence type="predicted"/>
<keyword evidence="4" id="KW-0862">Zinc</keyword>
<feature type="non-terminal residue" evidence="6">
    <location>
        <position position="1"/>
    </location>
</feature>
<dbReference type="InterPro" id="IPR052035">
    <property type="entry name" value="ZnF_BED_domain_contain"/>
</dbReference>
<evidence type="ECO:0000313" key="7">
    <source>
        <dbReference type="Proteomes" id="UP000789759"/>
    </source>
</evidence>
<dbReference type="SUPFAM" id="SSF53098">
    <property type="entry name" value="Ribonuclease H-like"/>
    <property type="match status" value="1"/>
</dbReference>
<organism evidence="6 7">
    <name type="scientific">Cetraspora pellucida</name>
    <dbReference type="NCBI Taxonomy" id="1433469"/>
    <lineage>
        <taxon>Eukaryota</taxon>
        <taxon>Fungi</taxon>
        <taxon>Fungi incertae sedis</taxon>
        <taxon>Mucoromycota</taxon>
        <taxon>Glomeromycotina</taxon>
        <taxon>Glomeromycetes</taxon>
        <taxon>Diversisporales</taxon>
        <taxon>Gigasporaceae</taxon>
        <taxon>Cetraspora</taxon>
    </lineage>
</organism>
<protein>
    <submittedName>
        <fullName evidence="6">19373_t:CDS:1</fullName>
    </submittedName>
</protein>
<sequence>TTSNLKKHLKLHKGRVPELNEPGVKEGATVLDMLNRNCHREPFNQQKFTNLIKSWVIKRNRSFQIVEDDELRSIFTYLEPRAVVPSADLVKRQITTNFEKERKGLQQKLQEIPGCIAITTDIWTTSNNEKSFMAVTIHYLNVSWKIKHILLDFIFMEGSHTGAAIASAMENCLQKNRIISKLMAITCDNASSNIKFLNDFSNSLSLAGFYFDSTQQSIRCFGHVLNLTVQSILNVVGDELGK</sequence>
<keyword evidence="5" id="KW-0539">Nucleus</keyword>
<dbReference type="GO" id="GO:0008270">
    <property type="term" value="F:zinc ion binding"/>
    <property type="evidence" value="ECO:0007669"/>
    <property type="project" value="UniProtKB-KW"/>
</dbReference>
<dbReference type="SUPFAM" id="SSF140996">
    <property type="entry name" value="Hermes dimerisation domain"/>
    <property type="match status" value="1"/>
</dbReference>
<dbReference type="InterPro" id="IPR012337">
    <property type="entry name" value="RNaseH-like_sf"/>
</dbReference>
<dbReference type="OrthoDB" id="2445211at2759"/>
<dbReference type="PANTHER" id="PTHR46481:SF10">
    <property type="entry name" value="ZINC FINGER BED DOMAIN-CONTAINING PROTEIN 39"/>
    <property type="match status" value="1"/>
</dbReference>
<name>A0A9N9KKT2_9GLOM</name>
<accession>A0A9N9KKT2</accession>
<evidence type="ECO:0000256" key="5">
    <source>
        <dbReference type="ARBA" id="ARBA00023242"/>
    </source>
</evidence>